<keyword evidence="5" id="KW-0238">DNA-binding</keyword>
<protein>
    <recommendedName>
        <fullName evidence="8">Paired domain-containing protein</fullName>
    </recommendedName>
</protein>
<evidence type="ECO:0000256" key="2">
    <source>
        <dbReference type="ARBA" id="ARBA00022473"/>
    </source>
</evidence>
<dbReference type="GO" id="GO:0000978">
    <property type="term" value="F:RNA polymerase II cis-regulatory region sequence-specific DNA binding"/>
    <property type="evidence" value="ECO:0007669"/>
    <property type="project" value="TreeGrafter"/>
</dbReference>
<dbReference type="SUPFAM" id="SSF46689">
    <property type="entry name" value="Homeodomain-like"/>
    <property type="match status" value="1"/>
</dbReference>
<keyword evidence="10" id="KW-1185">Reference proteome</keyword>
<evidence type="ECO:0000313" key="9">
    <source>
        <dbReference type="Ensembl" id="ENSMMDP00005043723.1"/>
    </source>
</evidence>
<dbReference type="PANTHER" id="PTHR45636">
    <property type="entry name" value="PAIRED BOX PROTEIN PAX-6-RELATED-RELATED"/>
    <property type="match status" value="1"/>
</dbReference>
<evidence type="ECO:0000313" key="10">
    <source>
        <dbReference type="Proteomes" id="UP000472263"/>
    </source>
</evidence>
<keyword evidence="6" id="KW-0804">Transcription</keyword>
<evidence type="ECO:0000256" key="6">
    <source>
        <dbReference type="ARBA" id="ARBA00023163"/>
    </source>
</evidence>
<evidence type="ECO:0000256" key="1">
    <source>
        <dbReference type="ARBA" id="ARBA00004123"/>
    </source>
</evidence>
<keyword evidence="3" id="KW-0563">Paired box</keyword>
<name>A0A667ZXV6_9TELE</name>
<accession>A0A667ZXV6</accession>
<dbReference type="InterPro" id="IPR001523">
    <property type="entry name" value="Paired_dom"/>
</dbReference>
<dbReference type="SMART" id="SM00351">
    <property type="entry name" value="PAX"/>
    <property type="match status" value="1"/>
</dbReference>
<reference evidence="9" key="2">
    <citation type="submission" date="2025-08" db="UniProtKB">
        <authorList>
            <consortium name="Ensembl"/>
        </authorList>
    </citation>
    <scope>IDENTIFICATION</scope>
</reference>
<evidence type="ECO:0000256" key="7">
    <source>
        <dbReference type="ARBA" id="ARBA00023242"/>
    </source>
</evidence>
<keyword evidence="7" id="KW-0539">Nucleus</keyword>
<proteinExistence type="predicted"/>
<dbReference type="PANTHER" id="PTHR45636:SF47">
    <property type="entry name" value="PAIRED BOX PROTEIN PAX-4"/>
    <property type="match status" value="1"/>
</dbReference>
<dbReference type="GeneTree" id="ENSGT00960000191690"/>
<comment type="subcellular location">
    <subcellularLocation>
        <location evidence="1">Nucleus</location>
    </subcellularLocation>
</comment>
<dbReference type="PROSITE" id="PS51057">
    <property type="entry name" value="PAIRED_2"/>
    <property type="match status" value="1"/>
</dbReference>
<dbReference type="InParanoid" id="A0A667ZXV6"/>
<dbReference type="AlphaFoldDB" id="A0A667ZXV6"/>
<feature type="domain" description="Paired" evidence="8">
    <location>
        <begin position="6"/>
        <end position="85"/>
    </location>
</feature>
<reference evidence="9" key="3">
    <citation type="submission" date="2025-09" db="UniProtKB">
        <authorList>
            <consortium name="Ensembl"/>
        </authorList>
    </citation>
    <scope>IDENTIFICATION</scope>
</reference>
<keyword evidence="2" id="KW-0217">Developmental protein</keyword>
<dbReference type="Gene3D" id="1.10.10.10">
    <property type="entry name" value="Winged helix-like DNA-binding domain superfamily/Winged helix DNA-binding domain"/>
    <property type="match status" value="1"/>
</dbReference>
<keyword evidence="4" id="KW-0805">Transcription regulation</keyword>
<dbReference type="InterPro" id="IPR036388">
    <property type="entry name" value="WH-like_DNA-bd_sf"/>
</dbReference>
<sequence length="85" mass="9708">QTNAHTGGSVNQLGGMFLNGRPLPECKRRKMIELASEGVRPSQISKILRVRTNTPLRKNASILFYRKPSGSVGRFIYLFIYLFYF</sequence>
<dbReference type="Proteomes" id="UP000472263">
    <property type="component" value="Chromosome 23"/>
</dbReference>
<dbReference type="GO" id="GO:0000981">
    <property type="term" value="F:DNA-binding transcription factor activity, RNA polymerase II-specific"/>
    <property type="evidence" value="ECO:0007669"/>
    <property type="project" value="TreeGrafter"/>
</dbReference>
<dbReference type="PRINTS" id="PR00027">
    <property type="entry name" value="PAIREDBOX"/>
</dbReference>
<evidence type="ECO:0000259" key="8">
    <source>
        <dbReference type="PROSITE" id="PS51057"/>
    </source>
</evidence>
<evidence type="ECO:0000256" key="5">
    <source>
        <dbReference type="ARBA" id="ARBA00023125"/>
    </source>
</evidence>
<dbReference type="InterPro" id="IPR009057">
    <property type="entry name" value="Homeodomain-like_sf"/>
</dbReference>
<organism evidence="9 10">
    <name type="scientific">Myripristis murdjan</name>
    <name type="common">pinecone soldierfish</name>
    <dbReference type="NCBI Taxonomy" id="586833"/>
    <lineage>
        <taxon>Eukaryota</taxon>
        <taxon>Metazoa</taxon>
        <taxon>Chordata</taxon>
        <taxon>Craniata</taxon>
        <taxon>Vertebrata</taxon>
        <taxon>Euteleostomi</taxon>
        <taxon>Actinopterygii</taxon>
        <taxon>Neopterygii</taxon>
        <taxon>Teleostei</taxon>
        <taxon>Neoteleostei</taxon>
        <taxon>Acanthomorphata</taxon>
        <taxon>Holocentriformes</taxon>
        <taxon>Holocentridae</taxon>
        <taxon>Myripristis</taxon>
    </lineage>
</organism>
<evidence type="ECO:0000256" key="4">
    <source>
        <dbReference type="ARBA" id="ARBA00023015"/>
    </source>
</evidence>
<evidence type="ECO:0000256" key="3">
    <source>
        <dbReference type="ARBA" id="ARBA00022724"/>
    </source>
</evidence>
<dbReference type="GO" id="GO:0005634">
    <property type="term" value="C:nucleus"/>
    <property type="evidence" value="ECO:0007669"/>
    <property type="project" value="UniProtKB-SubCell"/>
</dbReference>
<dbReference type="InterPro" id="IPR043565">
    <property type="entry name" value="PAX_fam"/>
</dbReference>
<reference evidence="9" key="1">
    <citation type="submission" date="2019-06" db="EMBL/GenBank/DDBJ databases">
        <authorList>
            <consortium name="Wellcome Sanger Institute Data Sharing"/>
        </authorList>
    </citation>
    <scope>NUCLEOTIDE SEQUENCE [LARGE SCALE GENOMIC DNA]</scope>
</reference>
<dbReference type="Pfam" id="PF00292">
    <property type="entry name" value="PAX"/>
    <property type="match status" value="1"/>
</dbReference>
<dbReference type="Ensembl" id="ENSMMDT00005044601.1">
    <property type="protein sequence ID" value="ENSMMDP00005043723.1"/>
    <property type="gene ID" value="ENSMMDG00005020095.1"/>
</dbReference>